<dbReference type="InterPro" id="IPR000352">
    <property type="entry name" value="Pep_chain_release_fac_I"/>
</dbReference>
<dbReference type="InterPro" id="IPR045853">
    <property type="entry name" value="Pep_chain_release_fac_I_sf"/>
</dbReference>
<gene>
    <name evidence="5" type="ORF">g.18679</name>
</gene>
<dbReference type="Pfam" id="PF00472">
    <property type="entry name" value="RF-1"/>
    <property type="match status" value="1"/>
</dbReference>
<dbReference type="PROSITE" id="PS00745">
    <property type="entry name" value="RF_PROK_I"/>
    <property type="match status" value="1"/>
</dbReference>
<dbReference type="PANTHER" id="PTHR43804">
    <property type="entry name" value="LD18447P"/>
    <property type="match status" value="1"/>
</dbReference>
<accession>A0A1B6C7R2</accession>
<dbReference type="SUPFAM" id="SSF75620">
    <property type="entry name" value="Release factor"/>
    <property type="match status" value="1"/>
</dbReference>
<dbReference type="EMBL" id="GEDC01027751">
    <property type="protein sequence ID" value="JAS09547.1"/>
    <property type="molecule type" value="Transcribed_RNA"/>
</dbReference>
<dbReference type="Gene3D" id="3.30.160.20">
    <property type="match status" value="1"/>
</dbReference>
<sequence length="448" mass="50944">MSLTFSSKKFYHKCMLPICNIYYNKNNLKLIFRYNIKPFSIIKQAFTSVTLLVNNQNPLYRDNVVVKNMFVFGSTNNYCTGSYEIKSLINNHKVQKYINELTLLKKESNNNNSTNLCVNLPQSVSTLLEEKINLEDNIKSLDELMSHGQEDPKGNDDFKKLAEEEKTDIVNKIKEIDFEIIQSLVPNSPLDNCKGIVLEVSAGVGGQEAMLFAKDLYAMYCGYIQFRGWTVELADYDGSEIGGLRHASILVYGKEVYKYLRNEGGVHRVQRIPTTEKSGRIHTSTVTVAVLPQPDEVEIILNDKDLKIETKRASGPGGQSVNTTDSAVRITHLPSGLAVECQNERSQIKNKQIAMQKLRARLYEKKINDQISEITTNRKHQVGTSGRSEKIRTYNFNQDRITDHRLNMNAHNLSVFLQGGEPLNKLIEQLLKVQEKHKIEDFVETISS</sequence>
<keyword evidence="2" id="KW-0488">Methylation</keyword>
<dbReference type="InterPro" id="IPR005139">
    <property type="entry name" value="PCRF"/>
</dbReference>
<protein>
    <recommendedName>
        <fullName evidence="4">Prokaryotic-type class I peptide chain release factors domain-containing protein</fullName>
    </recommendedName>
</protein>
<dbReference type="Gene3D" id="3.30.70.1660">
    <property type="match status" value="1"/>
</dbReference>
<evidence type="ECO:0000256" key="3">
    <source>
        <dbReference type="ARBA" id="ARBA00022917"/>
    </source>
</evidence>
<dbReference type="PANTHER" id="PTHR43804:SF7">
    <property type="entry name" value="LD18447P"/>
    <property type="match status" value="1"/>
</dbReference>
<evidence type="ECO:0000256" key="1">
    <source>
        <dbReference type="ARBA" id="ARBA00010835"/>
    </source>
</evidence>
<dbReference type="GO" id="GO:0005737">
    <property type="term" value="C:cytoplasm"/>
    <property type="evidence" value="ECO:0007669"/>
    <property type="project" value="UniProtKB-ARBA"/>
</dbReference>
<proteinExistence type="inferred from homology"/>
<comment type="similarity">
    <text evidence="1">Belongs to the prokaryotic/mitochondrial release factor family.</text>
</comment>
<feature type="domain" description="Prokaryotic-type class I peptide chain release factors" evidence="4">
    <location>
        <begin position="312"/>
        <end position="328"/>
    </location>
</feature>
<organism evidence="5">
    <name type="scientific">Clastoptera arizonana</name>
    <name type="common">Arizona spittle bug</name>
    <dbReference type="NCBI Taxonomy" id="38151"/>
    <lineage>
        <taxon>Eukaryota</taxon>
        <taxon>Metazoa</taxon>
        <taxon>Ecdysozoa</taxon>
        <taxon>Arthropoda</taxon>
        <taxon>Hexapoda</taxon>
        <taxon>Insecta</taxon>
        <taxon>Pterygota</taxon>
        <taxon>Neoptera</taxon>
        <taxon>Paraneoptera</taxon>
        <taxon>Hemiptera</taxon>
        <taxon>Auchenorrhyncha</taxon>
        <taxon>Cercopoidea</taxon>
        <taxon>Clastopteridae</taxon>
        <taxon>Clastoptera</taxon>
    </lineage>
</organism>
<dbReference type="SMART" id="SM00937">
    <property type="entry name" value="PCRF"/>
    <property type="match status" value="1"/>
</dbReference>
<dbReference type="AlphaFoldDB" id="A0A1B6C7R2"/>
<dbReference type="FunFam" id="3.30.160.20:FF:000004">
    <property type="entry name" value="Peptide chain release factor 1"/>
    <property type="match status" value="1"/>
</dbReference>
<keyword evidence="3" id="KW-0648">Protein biosynthesis</keyword>
<dbReference type="Pfam" id="PF03462">
    <property type="entry name" value="PCRF"/>
    <property type="match status" value="1"/>
</dbReference>
<name>A0A1B6C7R2_9HEMI</name>
<reference evidence="5" key="1">
    <citation type="submission" date="2015-12" db="EMBL/GenBank/DDBJ databases">
        <title>De novo transcriptome assembly of four potential Pierce s Disease insect vectors from Arizona vineyards.</title>
        <authorList>
            <person name="Tassone E.E."/>
        </authorList>
    </citation>
    <scope>NUCLEOTIDE SEQUENCE</scope>
</reference>
<dbReference type="InterPro" id="IPR050057">
    <property type="entry name" value="Prokaryotic/Mito_RF"/>
</dbReference>
<dbReference type="GO" id="GO:0003747">
    <property type="term" value="F:translation release factor activity"/>
    <property type="evidence" value="ECO:0007669"/>
    <property type="project" value="InterPro"/>
</dbReference>
<evidence type="ECO:0000313" key="5">
    <source>
        <dbReference type="EMBL" id="JAS09547.1"/>
    </source>
</evidence>
<evidence type="ECO:0000259" key="4">
    <source>
        <dbReference type="PROSITE" id="PS00745"/>
    </source>
</evidence>
<evidence type="ECO:0000256" key="2">
    <source>
        <dbReference type="ARBA" id="ARBA00022481"/>
    </source>
</evidence>